<dbReference type="EMBL" id="JAAMPC010000011">
    <property type="protein sequence ID" value="KAG2282683.1"/>
    <property type="molecule type" value="Genomic_DNA"/>
</dbReference>
<reference evidence="2 3" key="1">
    <citation type="submission" date="2020-02" db="EMBL/GenBank/DDBJ databases">
        <authorList>
            <person name="Ma Q."/>
            <person name="Huang Y."/>
            <person name="Song X."/>
            <person name="Pei D."/>
        </authorList>
    </citation>
    <scope>NUCLEOTIDE SEQUENCE [LARGE SCALE GENOMIC DNA]</scope>
    <source>
        <strain evidence="2">Sxm20200214</strain>
        <tissue evidence="2">Leaf</tissue>
    </source>
</reference>
<comment type="caution">
    <text evidence="2">The sequence shown here is derived from an EMBL/GenBank/DDBJ whole genome shotgun (WGS) entry which is preliminary data.</text>
</comment>
<organism evidence="2 3">
    <name type="scientific">Brassica carinata</name>
    <name type="common">Ethiopian mustard</name>
    <name type="synonym">Abyssinian cabbage</name>
    <dbReference type="NCBI Taxonomy" id="52824"/>
    <lineage>
        <taxon>Eukaryota</taxon>
        <taxon>Viridiplantae</taxon>
        <taxon>Streptophyta</taxon>
        <taxon>Embryophyta</taxon>
        <taxon>Tracheophyta</taxon>
        <taxon>Spermatophyta</taxon>
        <taxon>Magnoliopsida</taxon>
        <taxon>eudicotyledons</taxon>
        <taxon>Gunneridae</taxon>
        <taxon>Pentapetalae</taxon>
        <taxon>rosids</taxon>
        <taxon>malvids</taxon>
        <taxon>Brassicales</taxon>
        <taxon>Brassicaceae</taxon>
        <taxon>Brassiceae</taxon>
        <taxon>Brassica</taxon>
    </lineage>
</organism>
<keyword evidence="3" id="KW-1185">Reference proteome</keyword>
<evidence type="ECO:0000256" key="1">
    <source>
        <dbReference type="SAM" id="MobiDB-lite"/>
    </source>
</evidence>
<proteinExistence type="predicted"/>
<sequence length="201" mass="21511">MSVGKCTRVGDVAAEACSSSLSWYDDFTTRCALPAQALVMIQCWNERLGFVAPYSRSRAHIRYIDRRNPLHDLALELVVLTSSSATSGSAHSNSTRADSNHSHCGSSTLHLRQSPSWFLDVNRDTTKSSSSSQASVVVVVELVLRQAAPLLSSSASRSYSAPVSLVVVASSFAAIGIVRIYSSVKLVSSNGDFPVFCKPGP</sequence>
<accession>A0A8X7R4T5</accession>
<evidence type="ECO:0000313" key="2">
    <source>
        <dbReference type="EMBL" id="KAG2282683.1"/>
    </source>
</evidence>
<gene>
    <name evidence="2" type="ORF">Bca52824_053903</name>
</gene>
<protein>
    <submittedName>
        <fullName evidence="2">Uncharacterized protein</fullName>
    </submittedName>
</protein>
<evidence type="ECO:0000313" key="3">
    <source>
        <dbReference type="Proteomes" id="UP000886595"/>
    </source>
</evidence>
<dbReference type="AlphaFoldDB" id="A0A8X7R4T5"/>
<feature type="region of interest" description="Disordered" evidence="1">
    <location>
        <begin position="87"/>
        <end position="109"/>
    </location>
</feature>
<name>A0A8X7R4T5_BRACI</name>
<dbReference type="Proteomes" id="UP000886595">
    <property type="component" value="Unassembled WGS sequence"/>
</dbReference>